<feature type="signal peptide" evidence="2">
    <location>
        <begin position="1"/>
        <end position="19"/>
    </location>
</feature>
<feature type="compositionally biased region" description="Acidic residues" evidence="1">
    <location>
        <begin position="64"/>
        <end position="76"/>
    </location>
</feature>
<organism evidence="3 4">
    <name type="scientific">Salininema proteolyticum</name>
    <dbReference type="NCBI Taxonomy" id="1607685"/>
    <lineage>
        <taxon>Bacteria</taxon>
        <taxon>Bacillati</taxon>
        <taxon>Actinomycetota</taxon>
        <taxon>Actinomycetes</taxon>
        <taxon>Glycomycetales</taxon>
        <taxon>Glycomycetaceae</taxon>
        <taxon>Salininema</taxon>
    </lineage>
</organism>
<dbReference type="RefSeq" id="WP_380617330.1">
    <property type="nucleotide sequence ID" value="NZ_JBHSDK010000001.1"/>
</dbReference>
<protein>
    <recommendedName>
        <fullName evidence="5">Septum formation initiator</fullName>
    </recommendedName>
</protein>
<feature type="compositionally biased region" description="Low complexity" evidence="1">
    <location>
        <begin position="52"/>
        <end position="63"/>
    </location>
</feature>
<proteinExistence type="predicted"/>
<sequence>MGRRAVTILWSLAAAVALAAGVAVVYLAQGELFSDYDRGLSQDEISHELDQAATATPSGPASPEESDASGETESPGEEPPPGELIDTDGGQATAVCRPEGAELLWWVPDQGFAVDEVEAGPSAEASIQFDDGESEVEVTVTCDGDKPVASVEHDD</sequence>
<evidence type="ECO:0008006" key="5">
    <source>
        <dbReference type="Google" id="ProtNLM"/>
    </source>
</evidence>
<feature type="region of interest" description="Disordered" evidence="1">
    <location>
        <begin position="44"/>
        <end position="92"/>
    </location>
</feature>
<feature type="chain" id="PRO_5047500113" description="Septum formation initiator" evidence="2">
    <location>
        <begin position="20"/>
        <end position="155"/>
    </location>
</feature>
<comment type="caution">
    <text evidence="3">The sequence shown here is derived from an EMBL/GenBank/DDBJ whole genome shotgun (WGS) entry which is preliminary data.</text>
</comment>
<accession>A0ABV8TSU4</accession>
<evidence type="ECO:0000313" key="3">
    <source>
        <dbReference type="EMBL" id="MFC4333589.1"/>
    </source>
</evidence>
<name>A0ABV8TSU4_9ACTN</name>
<gene>
    <name evidence="3" type="ORF">ACFPET_00045</name>
</gene>
<keyword evidence="2" id="KW-0732">Signal</keyword>
<evidence type="ECO:0000256" key="1">
    <source>
        <dbReference type="SAM" id="MobiDB-lite"/>
    </source>
</evidence>
<dbReference type="EMBL" id="JBHSDK010000001">
    <property type="protein sequence ID" value="MFC4333589.1"/>
    <property type="molecule type" value="Genomic_DNA"/>
</dbReference>
<keyword evidence="4" id="KW-1185">Reference proteome</keyword>
<evidence type="ECO:0000313" key="4">
    <source>
        <dbReference type="Proteomes" id="UP001595823"/>
    </source>
</evidence>
<reference evidence="4" key="1">
    <citation type="journal article" date="2019" name="Int. J. Syst. Evol. Microbiol.">
        <title>The Global Catalogue of Microorganisms (GCM) 10K type strain sequencing project: providing services to taxonomists for standard genome sequencing and annotation.</title>
        <authorList>
            <consortium name="The Broad Institute Genomics Platform"/>
            <consortium name="The Broad Institute Genome Sequencing Center for Infectious Disease"/>
            <person name="Wu L."/>
            <person name="Ma J."/>
        </authorList>
    </citation>
    <scope>NUCLEOTIDE SEQUENCE [LARGE SCALE GENOMIC DNA]</scope>
    <source>
        <strain evidence="4">IBRC-M 10908</strain>
    </source>
</reference>
<evidence type="ECO:0000256" key="2">
    <source>
        <dbReference type="SAM" id="SignalP"/>
    </source>
</evidence>
<dbReference type="Proteomes" id="UP001595823">
    <property type="component" value="Unassembled WGS sequence"/>
</dbReference>